<evidence type="ECO:0000256" key="4">
    <source>
        <dbReference type="ARBA" id="ARBA00023125"/>
    </source>
</evidence>
<dbReference type="InterPro" id="IPR039425">
    <property type="entry name" value="RNA_pol_sigma-70-like"/>
</dbReference>
<evidence type="ECO:0000259" key="7">
    <source>
        <dbReference type="Pfam" id="PF08281"/>
    </source>
</evidence>
<evidence type="ECO:0000313" key="9">
    <source>
        <dbReference type="Proteomes" id="UP001600943"/>
    </source>
</evidence>
<organism evidence="8 9">
    <name type="scientific">Blautia hominis</name>
    <dbReference type="NCBI Taxonomy" id="2025493"/>
    <lineage>
        <taxon>Bacteria</taxon>
        <taxon>Bacillati</taxon>
        <taxon>Bacillota</taxon>
        <taxon>Clostridia</taxon>
        <taxon>Lachnospirales</taxon>
        <taxon>Lachnospiraceae</taxon>
        <taxon>Blautia</taxon>
    </lineage>
</organism>
<dbReference type="InterPro" id="IPR013325">
    <property type="entry name" value="RNA_pol_sigma_r2"/>
</dbReference>
<dbReference type="SUPFAM" id="SSF88946">
    <property type="entry name" value="Sigma2 domain of RNA polymerase sigma factors"/>
    <property type="match status" value="1"/>
</dbReference>
<accession>A0ABQ0B9M7</accession>
<dbReference type="Pfam" id="PF04542">
    <property type="entry name" value="Sigma70_r2"/>
    <property type="match status" value="1"/>
</dbReference>
<comment type="caution">
    <text evidence="8">The sequence shown here is derived from an EMBL/GenBank/DDBJ whole genome shotgun (WGS) entry which is preliminary data.</text>
</comment>
<evidence type="ECO:0000256" key="3">
    <source>
        <dbReference type="ARBA" id="ARBA00023082"/>
    </source>
</evidence>
<comment type="similarity">
    <text evidence="1">Belongs to the sigma-70 factor family. ECF subfamily.</text>
</comment>
<evidence type="ECO:0000313" key="8">
    <source>
        <dbReference type="EMBL" id="GAA6408159.1"/>
    </source>
</evidence>
<dbReference type="PANTHER" id="PTHR43133">
    <property type="entry name" value="RNA POLYMERASE ECF-TYPE SIGMA FACTO"/>
    <property type="match status" value="1"/>
</dbReference>
<keyword evidence="4" id="KW-0238">DNA-binding</keyword>
<keyword evidence="3" id="KW-0731">Sigma factor</keyword>
<proteinExistence type="inferred from homology"/>
<keyword evidence="2" id="KW-0805">Transcription regulation</keyword>
<dbReference type="InterPro" id="IPR036388">
    <property type="entry name" value="WH-like_DNA-bd_sf"/>
</dbReference>
<evidence type="ECO:0000259" key="6">
    <source>
        <dbReference type="Pfam" id="PF04542"/>
    </source>
</evidence>
<dbReference type="SUPFAM" id="SSF88659">
    <property type="entry name" value="Sigma3 and sigma4 domains of RNA polymerase sigma factors"/>
    <property type="match status" value="1"/>
</dbReference>
<dbReference type="InterPro" id="IPR014284">
    <property type="entry name" value="RNA_pol_sigma-70_dom"/>
</dbReference>
<dbReference type="RefSeq" id="WP_390405346.1">
    <property type="nucleotide sequence ID" value="NZ_BAABYW010000001.1"/>
</dbReference>
<feature type="domain" description="RNA polymerase sigma factor 70 region 4 type 2" evidence="7">
    <location>
        <begin position="121"/>
        <end position="173"/>
    </location>
</feature>
<evidence type="ECO:0000256" key="2">
    <source>
        <dbReference type="ARBA" id="ARBA00023015"/>
    </source>
</evidence>
<dbReference type="PANTHER" id="PTHR43133:SF8">
    <property type="entry name" value="RNA POLYMERASE SIGMA FACTOR HI_1459-RELATED"/>
    <property type="match status" value="1"/>
</dbReference>
<dbReference type="InterPro" id="IPR013324">
    <property type="entry name" value="RNA_pol_sigma_r3/r4-like"/>
</dbReference>
<reference evidence="8 9" key="1">
    <citation type="submission" date="2024-04" db="EMBL/GenBank/DDBJ databases">
        <title>Defined microbial consortia suppress multidrug-resistant proinflammatory Enterobacteriaceae via ecological control.</title>
        <authorList>
            <person name="Furuichi M."/>
            <person name="Kawaguchi T."/>
            <person name="Pust M."/>
            <person name="Yasuma K."/>
            <person name="Plichta D."/>
            <person name="Hasegawa N."/>
            <person name="Ohya T."/>
            <person name="Bhattarai S."/>
            <person name="Sasajima S."/>
            <person name="Aoto Y."/>
            <person name="Tuganbaev T."/>
            <person name="Yaginuma M."/>
            <person name="Ueda M."/>
            <person name="Okahashi N."/>
            <person name="Amafuji K."/>
            <person name="Kiridooshi Y."/>
            <person name="Sugita K."/>
            <person name="Strazar M."/>
            <person name="Skelly A."/>
            <person name="Suda W."/>
            <person name="Hattori M."/>
            <person name="Nakamoto N."/>
            <person name="Caballero S."/>
            <person name="Norman J."/>
            <person name="Olle B."/>
            <person name="Tanoue T."/>
            <person name="Arita M."/>
            <person name="Bucci V."/>
            <person name="Atarashi K."/>
            <person name="Xavier R."/>
            <person name="Honda K."/>
        </authorList>
    </citation>
    <scope>NUCLEOTIDE SEQUENCE [LARGE SCALE GENOMIC DNA]</scope>
    <source>
        <strain evidence="9">k04-0078-D8-1</strain>
    </source>
</reference>
<evidence type="ECO:0000256" key="5">
    <source>
        <dbReference type="ARBA" id="ARBA00023163"/>
    </source>
</evidence>
<dbReference type="Proteomes" id="UP001600943">
    <property type="component" value="Unassembled WGS sequence"/>
</dbReference>
<sequence length="183" mass="21590">MKINEKNFVTQLRLHNEKALLYVIDAYGGLLVSIIRKHFYAIPEMEEECLNDVLLKIWQNIESFDESKSSFKNWAAAIATYRSIDYLRIYQKELYRIDIEEVNISQEDSALAHLLEKEISEELELLLGCLNSSDRELFLRLYVEEESVEQISRDTGMEKTVIYNRVSRGKKKIRKNYLAERSK</sequence>
<dbReference type="InterPro" id="IPR013249">
    <property type="entry name" value="RNA_pol_sigma70_r4_t2"/>
</dbReference>
<protein>
    <submittedName>
        <fullName evidence="8">Sigma-70 family RNA polymerase sigma factor</fullName>
    </submittedName>
</protein>
<gene>
    <name evidence="8" type="ORF">K040078D81_22760</name>
</gene>
<dbReference type="Pfam" id="PF08281">
    <property type="entry name" value="Sigma70_r4_2"/>
    <property type="match status" value="1"/>
</dbReference>
<evidence type="ECO:0000256" key="1">
    <source>
        <dbReference type="ARBA" id="ARBA00010641"/>
    </source>
</evidence>
<keyword evidence="9" id="KW-1185">Reference proteome</keyword>
<dbReference type="NCBIfam" id="TIGR02937">
    <property type="entry name" value="sigma70-ECF"/>
    <property type="match status" value="1"/>
</dbReference>
<dbReference type="EMBL" id="BAABYW010000001">
    <property type="protein sequence ID" value="GAA6408159.1"/>
    <property type="molecule type" value="Genomic_DNA"/>
</dbReference>
<dbReference type="Gene3D" id="1.10.10.10">
    <property type="entry name" value="Winged helix-like DNA-binding domain superfamily/Winged helix DNA-binding domain"/>
    <property type="match status" value="1"/>
</dbReference>
<feature type="domain" description="RNA polymerase sigma-70 region 2" evidence="6">
    <location>
        <begin position="24"/>
        <end position="88"/>
    </location>
</feature>
<dbReference type="Gene3D" id="1.10.1740.10">
    <property type="match status" value="1"/>
</dbReference>
<dbReference type="InterPro" id="IPR007627">
    <property type="entry name" value="RNA_pol_sigma70_r2"/>
</dbReference>
<name>A0ABQ0B9M7_9FIRM</name>
<keyword evidence="5" id="KW-0804">Transcription</keyword>